<dbReference type="GeneID" id="19197841"/>
<dbReference type="RefSeq" id="XP_007751914.1">
    <property type="nucleotide sequence ID" value="XM_007753724.1"/>
</dbReference>
<dbReference type="InterPro" id="IPR052053">
    <property type="entry name" value="IM_YidH-like"/>
</dbReference>
<dbReference type="Proteomes" id="UP000019471">
    <property type="component" value="Unassembled WGS sequence"/>
</dbReference>
<dbReference type="PANTHER" id="PTHR34187:SF1">
    <property type="entry name" value="DUF202 DOMAIN-CONTAINING PROTEIN"/>
    <property type="match status" value="1"/>
</dbReference>
<dbReference type="AlphaFoldDB" id="W9VKN9"/>
<comment type="caution">
    <text evidence="2">The sequence shown here is derived from an EMBL/GenBank/DDBJ whole genome shotgun (WGS) entry which is preliminary data.</text>
</comment>
<dbReference type="OrthoDB" id="199599at2759"/>
<organism evidence="2 3">
    <name type="scientific">Cladophialophora psammophila CBS 110553</name>
    <dbReference type="NCBI Taxonomy" id="1182543"/>
    <lineage>
        <taxon>Eukaryota</taxon>
        <taxon>Fungi</taxon>
        <taxon>Dikarya</taxon>
        <taxon>Ascomycota</taxon>
        <taxon>Pezizomycotina</taxon>
        <taxon>Eurotiomycetes</taxon>
        <taxon>Chaetothyriomycetidae</taxon>
        <taxon>Chaetothyriales</taxon>
        <taxon>Herpotrichiellaceae</taxon>
        <taxon>Cladophialophora</taxon>
    </lineage>
</organism>
<gene>
    <name evidence="2" type="ORF">A1O5_13157</name>
</gene>
<protein>
    <recommendedName>
        <fullName evidence="4">DUF202 domain-containing protein</fullName>
    </recommendedName>
</protein>
<feature type="transmembrane region" description="Helical" evidence="1">
    <location>
        <begin position="84"/>
        <end position="110"/>
    </location>
</feature>
<keyword evidence="3" id="KW-1185">Reference proteome</keyword>
<keyword evidence="1" id="KW-0472">Membrane</keyword>
<name>W9VKN9_9EURO</name>
<keyword evidence="1" id="KW-1133">Transmembrane helix</keyword>
<accession>W9VKN9</accession>
<sequence>MANSPPQHRYSQIPQIKKPWSLPRDCRQRPRTKAPQGPIDGGGGISLWASLMLLAATTWAFAMVGVIIAQFFRLNHSLEPNPHLGFFLVGVPLSCVCHASAILISGLGALRFIRYQKAMARGDALSGGWEMTCIGVLTTLILVTTFLLTLIISVKNG</sequence>
<evidence type="ECO:0000313" key="3">
    <source>
        <dbReference type="Proteomes" id="UP000019471"/>
    </source>
</evidence>
<dbReference type="EMBL" id="AMGX01000043">
    <property type="protein sequence ID" value="EXJ53590.1"/>
    <property type="molecule type" value="Genomic_DNA"/>
</dbReference>
<dbReference type="PANTHER" id="PTHR34187">
    <property type="entry name" value="FGR18P"/>
    <property type="match status" value="1"/>
</dbReference>
<evidence type="ECO:0000256" key="1">
    <source>
        <dbReference type="SAM" id="Phobius"/>
    </source>
</evidence>
<proteinExistence type="predicted"/>
<feature type="transmembrane region" description="Helical" evidence="1">
    <location>
        <begin position="131"/>
        <end position="154"/>
    </location>
</feature>
<dbReference type="HOGENOM" id="CLU_1677713_0_0_1"/>
<dbReference type="eggNOG" id="ENOG502SQUP">
    <property type="taxonomic scope" value="Eukaryota"/>
</dbReference>
<reference evidence="2 3" key="1">
    <citation type="submission" date="2013-03" db="EMBL/GenBank/DDBJ databases">
        <title>The Genome Sequence of Cladophialophora psammophila CBS 110553.</title>
        <authorList>
            <consortium name="The Broad Institute Genomics Platform"/>
            <person name="Cuomo C."/>
            <person name="de Hoog S."/>
            <person name="Gorbushina A."/>
            <person name="Walker B."/>
            <person name="Young S.K."/>
            <person name="Zeng Q."/>
            <person name="Gargeya S."/>
            <person name="Fitzgerald M."/>
            <person name="Haas B."/>
            <person name="Abouelleil A."/>
            <person name="Allen A.W."/>
            <person name="Alvarado L."/>
            <person name="Arachchi H.M."/>
            <person name="Berlin A.M."/>
            <person name="Chapman S.B."/>
            <person name="Gainer-Dewar J."/>
            <person name="Goldberg J."/>
            <person name="Griggs A."/>
            <person name="Gujja S."/>
            <person name="Hansen M."/>
            <person name="Howarth C."/>
            <person name="Imamovic A."/>
            <person name="Ireland A."/>
            <person name="Larimer J."/>
            <person name="McCowan C."/>
            <person name="Murphy C."/>
            <person name="Pearson M."/>
            <person name="Poon T.W."/>
            <person name="Priest M."/>
            <person name="Roberts A."/>
            <person name="Saif S."/>
            <person name="Shea T."/>
            <person name="Sisk P."/>
            <person name="Sykes S."/>
            <person name="Wortman J."/>
            <person name="Nusbaum C."/>
            <person name="Birren B."/>
        </authorList>
    </citation>
    <scope>NUCLEOTIDE SEQUENCE [LARGE SCALE GENOMIC DNA]</scope>
    <source>
        <strain evidence="2 3">CBS 110553</strain>
    </source>
</reference>
<keyword evidence="1" id="KW-0812">Transmembrane</keyword>
<feature type="transmembrane region" description="Helical" evidence="1">
    <location>
        <begin position="51"/>
        <end position="72"/>
    </location>
</feature>
<evidence type="ECO:0008006" key="4">
    <source>
        <dbReference type="Google" id="ProtNLM"/>
    </source>
</evidence>
<evidence type="ECO:0000313" key="2">
    <source>
        <dbReference type="EMBL" id="EXJ53590.1"/>
    </source>
</evidence>
<dbReference type="STRING" id="1182543.W9VKN9"/>